<keyword evidence="1" id="KW-0812">Transmembrane</keyword>
<dbReference type="OrthoDB" id="10507717at2759"/>
<dbReference type="EMBL" id="BDGG01000020">
    <property type="protein sequence ID" value="GAV09096.1"/>
    <property type="molecule type" value="Genomic_DNA"/>
</dbReference>
<keyword evidence="1" id="KW-1133">Transmembrane helix</keyword>
<feature type="transmembrane region" description="Helical" evidence="1">
    <location>
        <begin position="157"/>
        <end position="179"/>
    </location>
</feature>
<feature type="transmembrane region" description="Helical" evidence="1">
    <location>
        <begin position="92"/>
        <end position="116"/>
    </location>
</feature>
<accession>A0A1D1W6Z1</accession>
<evidence type="ECO:0000313" key="3">
    <source>
        <dbReference type="Proteomes" id="UP000186922"/>
    </source>
</evidence>
<proteinExistence type="predicted"/>
<organism evidence="2 3">
    <name type="scientific">Ramazzottius varieornatus</name>
    <name type="common">Water bear</name>
    <name type="synonym">Tardigrade</name>
    <dbReference type="NCBI Taxonomy" id="947166"/>
    <lineage>
        <taxon>Eukaryota</taxon>
        <taxon>Metazoa</taxon>
        <taxon>Ecdysozoa</taxon>
        <taxon>Tardigrada</taxon>
        <taxon>Eutardigrada</taxon>
        <taxon>Parachela</taxon>
        <taxon>Hypsibioidea</taxon>
        <taxon>Ramazzottiidae</taxon>
        <taxon>Ramazzottius</taxon>
    </lineage>
</organism>
<evidence type="ECO:0000313" key="2">
    <source>
        <dbReference type="EMBL" id="GAV09096.1"/>
    </source>
</evidence>
<protein>
    <recommendedName>
        <fullName evidence="4">MARVEL domain-containing protein</fullName>
    </recommendedName>
</protein>
<evidence type="ECO:0008006" key="4">
    <source>
        <dbReference type="Google" id="ProtNLM"/>
    </source>
</evidence>
<name>A0A1D1W6Z1_RAMVA</name>
<feature type="transmembrane region" description="Helical" evidence="1">
    <location>
        <begin position="24"/>
        <end position="50"/>
    </location>
</feature>
<keyword evidence="3" id="KW-1185">Reference proteome</keyword>
<reference evidence="2 3" key="1">
    <citation type="journal article" date="2016" name="Nat. Commun.">
        <title>Extremotolerant tardigrade genome and improved radiotolerance of human cultured cells by tardigrade-unique protein.</title>
        <authorList>
            <person name="Hashimoto T."/>
            <person name="Horikawa D.D."/>
            <person name="Saito Y."/>
            <person name="Kuwahara H."/>
            <person name="Kozuka-Hata H."/>
            <person name="Shin-I T."/>
            <person name="Minakuchi Y."/>
            <person name="Ohishi K."/>
            <person name="Motoyama A."/>
            <person name="Aizu T."/>
            <person name="Enomoto A."/>
            <person name="Kondo K."/>
            <person name="Tanaka S."/>
            <person name="Hara Y."/>
            <person name="Koshikawa S."/>
            <person name="Sagara H."/>
            <person name="Miura T."/>
            <person name="Yokobori S."/>
            <person name="Miyagawa K."/>
            <person name="Suzuki Y."/>
            <person name="Kubo T."/>
            <person name="Oyama M."/>
            <person name="Kohara Y."/>
            <person name="Fujiyama A."/>
            <person name="Arakawa K."/>
            <person name="Katayama T."/>
            <person name="Toyoda A."/>
            <person name="Kunieda T."/>
        </authorList>
    </citation>
    <scope>NUCLEOTIDE SEQUENCE [LARGE SCALE GENOMIC DNA]</scope>
    <source>
        <strain evidence="2 3">YOKOZUNA-1</strain>
    </source>
</reference>
<dbReference type="Proteomes" id="UP000186922">
    <property type="component" value="Unassembled WGS sequence"/>
</dbReference>
<dbReference type="AlphaFoldDB" id="A0A1D1W6Z1"/>
<comment type="caution">
    <text evidence="2">The sequence shown here is derived from an EMBL/GenBank/DDBJ whole genome shotgun (WGS) entry which is preliminary data.</text>
</comment>
<evidence type="ECO:0000256" key="1">
    <source>
        <dbReference type="SAM" id="Phobius"/>
    </source>
</evidence>
<keyword evidence="1" id="KW-0472">Membrane</keyword>
<gene>
    <name evidence="2" type="primary">RvY_18693-1</name>
    <name evidence="2" type="synonym">RvY_18693.1</name>
    <name evidence="2" type="ORF">RvY_18693</name>
</gene>
<sequence length="210" mass="23092">MDDDLPGQVAQGSALTFYRNLRSVYVLGFLEILLGLAIITIESTALSLFWDPTIDFTLEILGIFVGILVIATGVVGFFAGRNKVTSAKRHKLFIAGIVITVLACLAVGSILVISILRTHFLYKDVKDKEGRDNSDQYRKLPYVFSLEGYRHQAQLRVIAAVIYSLTLLFLLGSALLNFLNVGMNKGNAENVTTYSPVATSNKPPTARYTK</sequence>
<feature type="transmembrane region" description="Helical" evidence="1">
    <location>
        <begin position="56"/>
        <end position="80"/>
    </location>
</feature>